<evidence type="ECO:0000313" key="4">
    <source>
        <dbReference type="Proteomes" id="UP000230709"/>
    </source>
</evidence>
<protein>
    <submittedName>
        <fullName evidence="3">Nucleotidyltransferase family protein</fullName>
    </submittedName>
</protein>
<keyword evidence="3" id="KW-0614">Plasmid</keyword>
<dbReference type="PANTHER" id="PTHR43777:SF1">
    <property type="entry name" value="MOLYBDENUM COFACTOR CYTIDYLYLTRANSFERASE"/>
    <property type="match status" value="1"/>
</dbReference>
<keyword evidence="3" id="KW-0808">Transferase</keyword>
<name>A0A2D2D6T5_METT3</name>
<dbReference type="KEGG" id="mtw:CQW49_22035"/>
<dbReference type="PANTHER" id="PTHR43777">
    <property type="entry name" value="MOLYBDENUM COFACTOR CYTIDYLYLTRANSFERASE"/>
    <property type="match status" value="1"/>
</dbReference>
<gene>
    <name evidence="3" type="ORF">CQW49_22035</name>
</gene>
<dbReference type="Proteomes" id="UP000230709">
    <property type="component" value="Plasmid pOB3b1"/>
</dbReference>
<dbReference type="CDD" id="cd04182">
    <property type="entry name" value="GT_2_like_f"/>
    <property type="match status" value="1"/>
</dbReference>
<evidence type="ECO:0000259" key="2">
    <source>
        <dbReference type="Pfam" id="PF12804"/>
    </source>
</evidence>
<evidence type="ECO:0000313" key="3">
    <source>
        <dbReference type="EMBL" id="ATQ70664.1"/>
    </source>
</evidence>
<sequence>MIAAMVLAAGRGARFDEQGENKLLAEFGGRPLIRRAVDAALGSRAAQTIVVTGWDHVRIAAALGDRPVTFAHNARHRSGMASSLQTGLTEAREADGVIVLLGDMPTIESPLLDRLIDAFETTGASAVIPVHEGRRGNPVLLGRAIFPRLAELRGDEGARRLLRELDHVVELDIGETVVLADVDTQRDLDRLRADQTKPTSSF</sequence>
<dbReference type="InterPro" id="IPR029044">
    <property type="entry name" value="Nucleotide-diphossugar_trans"/>
</dbReference>
<dbReference type="GO" id="GO:0016779">
    <property type="term" value="F:nucleotidyltransferase activity"/>
    <property type="evidence" value="ECO:0007669"/>
    <property type="project" value="UniProtKB-ARBA"/>
</dbReference>
<proteinExistence type="predicted"/>
<geneLocation type="plasmid" evidence="4">
    <name>pob3b1</name>
</geneLocation>
<keyword evidence="4" id="KW-1185">Reference proteome</keyword>
<dbReference type="InterPro" id="IPR025877">
    <property type="entry name" value="MobA-like_NTP_Trfase"/>
</dbReference>
<dbReference type="Gene3D" id="3.90.550.10">
    <property type="entry name" value="Spore Coat Polysaccharide Biosynthesis Protein SpsA, Chain A"/>
    <property type="match status" value="1"/>
</dbReference>
<dbReference type="SUPFAM" id="SSF53448">
    <property type="entry name" value="Nucleotide-diphospho-sugar transferases"/>
    <property type="match status" value="1"/>
</dbReference>
<feature type="domain" description="MobA-like NTP transferase" evidence="2">
    <location>
        <begin position="4"/>
        <end position="168"/>
    </location>
</feature>
<evidence type="ECO:0000256" key="1">
    <source>
        <dbReference type="ARBA" id="ARBA00022842"/>
    </source>
</evidence>
<dbReference type="AlphaFoldDB" id="A0A2D2D6T5"/>
<organism evidence="3 4">
    <name type="scientific">Methylosinus trichosporium (strain ATCC 35070 / NCIMB 11131 / UNIQEM 75 / OB3b)</name>
    <dbReference type="NCBI Taxonomy" id="595536"/>
    <lineage>
        <taxon>Bacteria</taxon>
        <taxon>Pseudomonadati</taxon>
        <taxon>Pseudomonadota</taxon>
        <taxon>Alphaproteobacteria</taxon>
        <taxon>Hyphomicrobiales</taxon>
        <taxon>Methylocystaceae</taxon>
        <taxon>Methylosinus</taxon>
    </lineage>
</organism>
<keyword evidence="1" id="KW-0460">Magnesium</keyword>
<dbReference type="STRING" id="595536.GCA_000178815_00300"/>
<accession>A0A2D2D6T5</accession>
<dbReference type="EMBL" id="CP023738">
    <property type="protein sequence ID" value="ATQ70664.1"/>
    <property type="molecule type" value="Genomic_DNA"/>
</dbReference>
<dbReference type="Pfam" id="PF12804">
    <property type="entry name" value="NTP_transf_3"/>
    <property type="match status" value="1"/>
</dbReference>
<dbReference type="RefSeq" id="WP_003612349.1">
    <property type="nucleotide sequence ID" value="NZ_ADVE02000002.1"/>
</dbReference>
<reference evidence="4" key="1">
    <citation type="submission" date="2017-10" db="EMBL/GenBank/DDBJ databases">
        <title>Completed PacBio SMRT sequence of Methylosinus trichosporium OB3b reveals presence of a third large plasmid.</title>
        <authorList>
            <person name="Charles T.C."/>
            <person name="Lynch M.D.J."/>
            <person name="Heil J.R."/>
            <person name="Cheng J."/>
        </authorList>
    </citation>
    <scope>NUCLEOTIDE SEQUENCE [LARGE SCALE GENOMIC DNA]</scope>
    <source>
        <strain evidence="4">OB3b</strain>
        <plasmid evidence="4">pob3b1</plasmid>
    </source>
</reference>